<organism evidence="1 2">
    <name type="scientific">Halapricum desulfuricans</name>
    <dbReference type="NCBI Taxonomy" id="2841257"/>
    <lineage>
        <taxon>Archaea</taxon>
        <taxon>Methanobacteriati</taxon>
        <taxon>Methanobacteriota</taxon>
        <taxon>Stenosarchaea group</taxon>
        <taxon>Halobacteria</taxon>
        <taxon>Halobacteriales</taxon>
        <taxon>Haloarculaceae</taxon>
        <taxon>Halapricum</taxon>
    </lineage>
</organism>
<evidence type="ECO:0000313" key="1">
    <source>
        <dbReference type="EMBL" id="QSG14220.1"/>
    </source>
</evidence>
<dbReference type="GeneID" id="68857315"/>
<gene>
    <name evidence="1" type="ORF">HSEST_0675</name>
</gene>
<name>A0A897NIE9_9EURY</name>
<dbReference type="AlphaFoldDB" id="A0A897NIE9"/>
<protein>
    <submittedName>
        <fullName evidence="1">Uncharacterized protein</fullName>
    </submittedName>
</protein>
<reference evidence="1 2" key="1">
    <citation type="submission" date="2020-11" db="EMBL/GenBank/DDBJ databases">
        <title>Carbohydrate-dependent, anaerobic sulfur respiration: A novel catabolism in halophilic archaea.</title>
        <authorList>
            <person name="Sorokin D.Y."/>
            <person name="Messina E."/>
            <person name="Smedile F."/>
            <person name="La Cono V."/>
            <person name="Hallsworth J.E."/>
            <person name="Yakimov M.M."/>
        </authorList>
    </citation>
    <scope>NUCLEOTIDE SEQUENCE [LARGE SCALE GENOMIC DNA]</scope>
    <source>
        <strain evidence="1 2">HSR-Est</strain>
    </source>
</reference>
<dbReference type="InterPro" id="IPR043832">
    <property type="entry name" value="DUF5809"/>
</dbReference>
<dbReference type="Proteomes" id="UP000663292">
    <property type="component" value="Chromosome"/>
</dbReference>
<dbReference type="RefSeq" id="WP_229122163.1">
    <property type="nucleotide sequence ID" value="NZ_CP064791.1"/>
</dbReference>
<sequence>METEGSFEPETAAAARERYETLGSTAQVVVKEVAKAMEMGQEEYRERVTSEVVETARDALFAESLAVTVGTREEFEAWCDAHPDYEIREIGNANVDRVVWHAAPFAGTAVAATFQSQREAAVGTLRRQAFGEIYRTMLRED</sequence>
<dbReference type="Pfam" id="PF19125">
    <property type="entry name" value="DUF5809"/>
    <property type="match status" value="1"/>
</dbReference>
<accession>A0A897NIE9</accession>
<evidence type="ECO:0000313" key="2">
    <source>
        <dbReference type="Proteomes" id="UP000663292"/>
    </source>
</evidence>
<keyword evidence="2" id="KW-1185">Reference proteome</keyword>
<dbReference type="EMBL" id="CP064791">
    <property type="protein sequence ID" value="QSG14220.1"/>
    <property type="molecule type" value="Genomic_DNA"/>
</dbReference>
<proteinExistence type="predicted"/>